<proteinExistence type="predicted"/>
<dbReference type="PANTHER" id="PTHR11472:SF63">
    <property type="entry name" value="CHROMOSOME UNDETERMINED SCAFFOLD_47, WHOLE GENOME SHOTGUN SEQUENCE"/>
    <property type="match status" value="1"/>
</dbReference>
<dbReference type="PANTHER" id="PTHR11472">
    <property type="entry name" value="DNA REPAIR DEAD HELICASE RAD3/XP-D SUBFAMILY MEMBER"/>
    <property type="match status" value="1"/>
</dbReference>
<protein>
    <submittedName>
        <fullName evidence="2">Uncharacterized protein</fullName>
    </submittedName>
</protein>
<feature type="compositionally biased region" description="Polar residues" evidence="1">
    <location>
        <begin position="683"/>
        <end position="707"/>
    </location>
</feature>
<feature type="compositionally biased region" description="Basic residues" evidence="1">
    <location>
        <begin position="597"/>
        <end position="607"/>
    </location>
</feature>
<dbReference type="GO" id="GO:0070182">
    <property type="term" value="F:DNA polymerase binding"/>
    <property type="evidence" value="ECO:0007669"/>
    <property type="project" value="TreeGrafter"/>
</dbReference>
<reference evidence="2" key="1">
    <citation type="submission" date="2021-01" db="EMBL/GenBank/DDBJ databases">
        <authorList>
            <consortium name="Genoscope - CEA"/>
            <person name="William W."/>
        </authorList>
    </citation>
    <scope>NUCLEOTIDE SEQUENCE</scope>
</reference>
<dbReference type="GO" id="GO:0005524">
    <property type="term" value="F:ATP binding"/>
    <property type="evidence" value="ECO:0007669"/>
    <property type="project" value="TreeGrafter"/>
</dbReference>
<feature type="region of interest" description="Disordered" evidence="1">
    <location>
        <begin position="637"/>
        <end position="707"/>
    </location>
</feature>
<feature type="compositionally biased region" description="Basic and acidic residues" evidence="1">
    <location>
        <begin position="660"/>
        <end position="682"/>
    </location>
</feature>
<comment type="caution">
    <text evidence="2">The sequence shown here is derived from an EMBL/GenBank/DDBJ whole genome shotgun (WGS) entry which is preliminary data.</text>
</comment>
<keyword evidence="3" id="KW-1185">Reference proteome</keyword>
<dbReference type="Proteomes" id="UP000689195">
    <property type="component" value="Unassembled WGS sequence"/>
</dbReference>
<dbReference type="AlphaFoldDB" id="A0A8S1UTY1"/>
<dbReference type="GO" id="GO:0005634">
    <property type="term" value="C:nucleus"/>
    <property type="evidence" value="ECO:0007669"/>
    <property type="project" value="TreeGrafter"/>
</dbReference>
<dbReference type="GO" id="GO:1904430">
    <property type="term" value="P:negative regulation of t-circle formation"/>
    <property type="evidence" value="ECO:0007669"/>
    <property type="project" value="TreeGrafter"/>
</dbReference>
<organism evidence="2 3">
    <name type="scientific">Paramecium pentaurelia</name>
    <dbReference type="NCBI Taxonomy" id="43138"/>
    <lineage>
        <taxon>Eukaryota</taxon>
        <taxon>Sar</taxon>
        <taxon>Alveolata</taxon>
        <taxon>Ciliophora</taxon>
        <taxon>Intramacronucleata</taxon>
        <taxon>Oligohymenophorea</taxon>
        <taxon>Peniculida</taxon>
        <taxon>Parameciidae</taxon>
        <taxon>Paramecium</taxon>
    </lineage>
</organism>
<evidence type="ECO:0000313" key="2">
    <source>
        <dbReference type="EMBL" id="CAD8167272.1"/>
    </source>
</evidence>
<evidence type="ECO:0000313" key="3">
    <source>
        <dbReference type="Proteomes" id="UP000689195"/>
    </source>
</evidence>
<feature type="compositionally biased region" description="Basic and acidic residues" evidence="1">
    <location>
        <begin position="640"/>
        <end position="652"/>
    </location>
</feature>
<evidence type="ECO:0000256" key="1">
    <source>
        <dbReference type="SAM" id="MobiDB-lite"/>
    </source>
</evidence>
<dbReference type="GO" id="GO:0010569">
    <property type="term" value="P:regulation of double-strand break repair via homologous recombination"/>
    <property type="evidence" value="ECO:0007669"/>
    <property type="project" value="TreeGrafter"/>
</dbReference>
<sequence length="707" mass="85212">MNNIEIENDRQNCHHIYGITVKTPNNSKISKVLMEKVIESLNNQNNAILEHVNGNGRILSLLCSSLAWQEHQKIKYQNFYKLQKRIVYASQYNLKYLENQLKKTDYKPKITYFQQEDNIENQNEDQLIIIQYGNLLNTDLTIFQNSIMILDDFDQVQDIRIFEKIQNITIEIAVNELDELITQLQMKNEQDQQQYLLDFDLESIKFVQESIQYLLNKLHQIQDDKIEKQDLIYDFLEISILNNNCSHIYDESAVFDKYLKTCEKISNLPNKKQFSLWFKFIKQAIFCYKEKQKYQNNNFSIKITNKNITILVKYYLQYLLDTLKRINFHSIIISSNTFFSNFASLQFKLVLNRTKNIKNIINCTSKGVLLIFSSFKKIKQFKVFCKKQKSDFFDQIGKYKKLFWGLEKNEMQDYIQCSKNGAILFDSYQRIFNRSFHFPGPLCQLLILVELKTINYHRYDQQQYENDEMYYLSRCFNTIVGRSLLNENDQGVLLIFTQYKQKYKWEQCLQDVFPYSCTINEYEQELKKLIQNDYYSQNDVMSIKYYFKKQFRKYPQKFKKEAKKKSLKFWNKYKQKQLLIKSQKIKKQKNENEQTQRKSKQNKKQQRYIKNKECEDQMNQLQQQQSQNKQENFIQYNNDLPEKRLDNKNEQGKKKKKESKNKNEKDVTPKKNEIDVDPKNENKQQYQQKDPSIQQSAEKNSEKQSQI</sequence>
<dbReference type="GO" id="GO:0090657">
    <property type="term" value="P:telomeric loop disassembly"/>
    <property type="evidence" value="ECO:0007669"/>
    <property type="project" value="TreeGrafter"/>
</dbReference>
<dbReference type="OrthoDB" id="311271at2759"/>
<dbReference type="EMBL" id="CAJJDO010000047">
    <property type="protein sequence ID" value="CAD8167272.1"/>
    <property type="molecule type" value="Genomic_DNA"/>
</dbReference>
<accession>A0A8S1UTY1</accession>
<dbReference type="GO" id="GO:0045910">
    <property type="term" value="P:negative regulation of DNA recombination"/>
    <property type="evidence" value="ECO:0007669"/>
    <property type="project" value="TreeGrafter"/>
</dbReference>
<feature type="region of interest" description="Disordered" evidence="1">
    <location>
        <begin position="584"/>
        <end position="607"/>
    </location>
</feature>
<name>A0A8S1UTY1_9CILI</name>
<gene>
    <name evidence="2" type="ORF">PPENT_87.1.T0470028</name>
</gene>
<dbReference type="InterPro" id="IPR045028">
    <property type="entry name" value="DinG/Rad3-like"/>
</dbReference>
<dbReference type="GO" id="GO:0003678">
    <property type="term" value="F:DNA helicase activity"/>
    <property type="evidence" value="ECO:0007669"/>
    <property type="project" value="TreeGrafter"/>
</dbReference>